<evidence type="ECO:0000256" key="1">
    <source>
        <dbReference type="SAM" id="MobiDB-lite"/>
    </source>
</evidence>
<proteinExistence type="predicted"/>
<keyword evidence="3" id="KW-1185">Reference proteome</keyword>
<evidence type="ECO:0000313" key="2">
    <source>
        <dbReference type="EMBL" id="KAJ8370978.1"/>
    </source>
</evidence>
<reference evidence="2" key="1">
    <citation type="journal article" date="2023" name="Science">
        <title>Genome structures resolve the early diversification of teleost fishes.</title>
        <authorList>
            <person name="Parey E."/>
            <person name="Louis A."/>
            <person name="Montfort J."/>
            <person name="Bouchez O."/>
            <person name="Roques C."/>
            <person name="Iampietro C."/>
            <person name="Lluch J."/>
            <person name="Castinel A."/>
            <person name="Donnadieu C."/>
            <person name="Desvignes T."/>
            <person name="Floi Bucao C."/>
            <person name="Jouanno E."/>
            <person name="Wen M."/>
            <person name="Mejri S."/>
            <person name="Dirks R."/>
            <person name="Jansen H."/>
            <person name="Henkel C."/>
            <person name="Chen W.J."/>
            <person name="Zahm M."/>
            <person name="Cabau C."/>
            <person name="Klopp C."/>
            <person name="Thompson A.W."/>
            <person name="Robinson-Rechavi M."/>
            <person name="Braasch I."/>
            <person name="Lecointre G."/>
            <person name="Bobe J."/>
            <person name="Postlethwait J.H."/>
            <person name="Berthelot C."/>
            <person name="Roest Crollius H."/>
            <person name="Guiguen Y."/>
        </authorList>
    </citation>
    <scope>NUCLEOTIDE SEQUENCE</scope>
    <source>
        <strain evidence="2">WJC10195</strain>
    </source>
</reference>
<protein>
    <submittedName>
        <fullName evidence="2">Uncharacterized protein</fullName>
    </submittedName>
</protein>
<gene>
    <name evidence="2" type="ORF">SKAU_G00110060</name>
</gene>
<organism evidence="2 3">
    <name type="scientific">Synaphobranchus kaupii</name>
    <name type="common">Kaup's arrowtooth eel</name>
    <dbReference type="NCBI Taxonomy" id="118154"/>
    <lineage>
        <taxon>Eukaryota</taxon>
        <taxon>Metazoa</taxon>
        <taxon>Chordata</taxon>
        <taxon>Craniata</taxon>
        <taxon>Vertebrata</taxon>
        <taxon>Euteleostomi</taxon>
        <taxon>Actinopterygii</taxon>
        <taxon>Neopterygii</taxon>
        <taxon>Teleostei</taxon>
        <taxon>Anguilliformes</taxon>
        <taxon>Synaphobranchidae</taxon>
        <taxon>Synaphobranchus</taxon>
    </lineage>
</organism>
<comment type="caution">
    <text evidence="2">The sequence shown here is derived from an EMBL/GenBank/DDBJ whole genome shotgun (WGS) entry which is preliminary data.</text>
</comment>
<dbReference type="Proteomes" id="UP001152622">
    <property type="component" value="Chromosome 3"/>
</dbReference>
<dbReference type="EMBL" id="JAINUF010000003">
    <property type="protein sequence ID" value="KAJ8370978.1"/>
    <property type="molecule type" value="Genomic_DNA"/>
</dbReference>
<evidence type="ECO:0000313" key="3">
    <source>
        <dbReference type="Proteomes" id="UP001152622"/>
    </source>
</evidence>
<feature type="region of interest" description="Disordered" evidence="1">
    <location>
        <begin position="34"/>
        <end position="62"/>
    </location>
</feature>
<dbReference type="AlphaFoldDB" id="A0A9Q1G116"/>
<accession>A0A9Q1G116</accession>
<sequence>MQKGECSCRVPLASCGVVRHCGARHPAARSTNCPAAGGIRPENKAKSRSFGTRPPGIAHAPLQRFPSSTAAQAPGIGVELDAIILTVDSITVEHRGGLWLLNMALIRRPEDAGMGSEDCGS</sequence>
<name>A0A9Q1G116_SYNKA</name>